<reference evidence="2 3" key="1">
    <citation type="journal article" date="2020" name="ISME J.">
        <title>Uncovering the hidden diversity of litter-decomposition mechanisms in mushroom-forming fungi.</title>
        <authorList>
            <person name="Floudas D."/>
            <person name="Bentzer J."/>
            <person name="Ahren D."/>
            <person name="Johansson T."/>
            <person name="Persson P."/>
            <person name="Tunlid A."/>
        </authorList>
    </citation>
    <scope>NUCLEOTIDE SEQUENCE [LARGE SCALE GENOMIC DNA]</scope>
    <source>
        <strain evidence="2 3">CBS 146.42</strain>
    </source>
</reference>
<dbReference type="AlphaFoldDB" id="A0A8H5LJS9"/>
<accession>A0A8H5LJS9</accession>
<organism evidence="2 3">
    <name type="scientific">Leucocoprinus leucothites</name>
    <dbReference type="NCBI Taxonomy" id="201217"/>
    <lineage>
        <taxon>Eukaryota</taxon>
        <taxon>Fungi</taxon>
        <taxon>Dikarya</taxon>
        <taxon>Basidiomycota</taxon>
        <taxon>Agaricomycotina</taxon>
        <taxon>Agaricomycetes</taxon>
        <taxon>Agaricomycetidae</taxon>
        <taxon>Agaricales</taxon>
        <taxon>Agaricineae</taxon>
        <taxon>Agaricaceae</taxon>
        <taxon>Leucocoprinus</taxon>
    </lineage>
</organism>
<dbReference type="EMBL" id="JAACJO010000004">
    <property type="protein sequence ID" value="KAF5359739.1"/>
    <property type="molecule type" value="Genomic_DNA"/>
</dbReference>
<protein>
    <submittedName>
        <fullName evidence="2">Uncharacterized protein</fullName>
    </submittedName>
</protein>
<name>A0A8H5LJS9_9AGAR</name>
<feature type="compositionally biased region" description="Polar residues" evidence="1">
    <location>
        <begin position="199"/>
        <end position="211"/>
    </location>
</feature>
<evidence type="ECO:0000313" key="2">
    <source>
        <dbReference type="EMBL" id="KAF5359739.1"/>
    </source>
</evidence>
<evidence type="ECO:0000256" key="1">
    <source>
        <dbReference type="SAM" id="MobiDB-lite"/>
    </source>
</evidence>
<comment type="caution">
    <text evidence="2">The sequence shown here is derived from an EMBL/GenBank/DDBJ whole genome shotgun (WGS) entry which is preliminary data.</text>
</comment>
<feature type="compositionally biased region" description="Polar residues" evidence="1">
    <location>
        <begin position="160"/>
        <end position="192"/>
    </location>
</feature>
<keyword evidence="3" id="KW-1185">Reference proteome</keyword>
<dbReference type="OrthoDB" id="3069347at2759"/>
<sequence>MTGRFANELDLRGQPELIAKIGIQKIVERYIPYIGDFLREETLAKIRRQIIQLLSDIFDSSGLRMTEKRRKLEAAILYARSYFYRVRRWYVGFNGEEPELDMNSDNTNNERDEIYFDRHCDLRARPEDGDRWRTRQVCTELDNMLSNLRTNIKLHVQIRAQPSSPSETKPTLLSGYTNRPYQENANNSTQRSSAEKKSISQAHQNLRSTNPSPDCRVDEVLHFLRGCDPAMDHFLEAFIAFGCRNKQFLGTVAKLDDAEMDELLKRLLKHSTRFKASNAVPEMDLWILKRYFRQYFDTAPEA</sequence>
<dbReference type="Proteomes" id="UP000559027">
    <property type="component" value="Unassembled WGS sequence"/>
</dbReference>
<feature type="region of interest" description="Disordered" evidence="1">
    <location>
        <begin position="159"/>
        <end position="211"/>
    </location>
</feature>
<evidence type="ECO:0000313" key="3">
    <source>
        <dbReference type="Proteomes" id="UP000559027"/>
    </source>
</evidence>
<gene>
    <name evidence="2" type="ORF">D9756_003042</name>
</gene>
<proteinExistence type="predicted"/>